<feature type="compositionally biased region" description="Polar residues" evidence="1">
    <location>
        <begin position="1"/>
        <end position="20"/>
    </location>
</feature>
<gene>
    <name evidence="2" type="ORF">PCAMFM013_S016g000064</name>
</gene>
<dbReference type="AlphaFoldDB" id="A0A0G4PHN3"/>
<sequence>MTRSLSSQTLAGSESLNSGQDFPKIEYNQPLSSPYDHPMITIRIGEKEYLILGSHIRKYPLLGYSSPQKTYITLSDIQEEVGHTLVHFLYSGTYETINSPLDVNTSYIEREYQRSVLIYHASRKYHITDLEILARKYIEHFGEAISTFEILRSTRETFSKLPEDEAWLPGYVRNVLQRSFVSGNARFNIDDLSGILKDCDSFSRAIMLSVIEILSSHIQYSEKGTSSQPHFASGVSADRPTSTEDVVAIGECPGPEEPPAAPEDPPAALDDPPAVPEDLPYPDDPPAVSEDLPYPDDHPAALDDPPAALDDPPAAPEDPPTELHVKKDATTADLADSKGNLVKRLLPDMTLYHDWETLSPGTRRKRSSKLKRRNLPIPNANGAISISLI</sequence>
<feature type="region of interest" description="Disordered" evidence="1">
    <location>
        <begin position="1"/>
        <end position="30"/>
    </location>
</feature>
<feature type="compositionally biased region" description="Low complexity" evidence="1">
    <location>
        <begin position="302"/>
        <end position="312"/>
    </location>
</feature>
<feature type="region of interest" description="Disordered" evidence="1">
    <location>
        <begin position="356"/>
        <end position="381"/>
    </location>
</feature>
<accession>A0A0G4PHN3</accession>
<organism evidence="2 3">
    <name type="scientific">Penicillium camemberti (strain FM 013)</name>
    <dbReference type="NCBI Taxonomy" id="1429867"/>
    <lineage>
        <taxon>Eukaryota</taxon>
        <taxon>Fungi</taxon>
        <taxon>Dikarya</taxon>
        <taxon>Ascomycota</taxon>
        <taxon>Pezizomycotina</taxon>
        <taxon>Eurotiomycetes</taxon>
        <taxon>Eurotiomycetidae</taxon>
        <taxon>Eurotiales</taxon>
        <taxon>Aspergillaceae</taxon>
        <taxon>Penicillium</taxon>
    </lineage>
</organism>
<feature type="region of interest" description="Disordered" evidence="1">
    <location>
        <begin position="247"/>
        <end position="331"/>
    </location>
</feature>
<feature type="region of interest" description="Disordered" evidence="1">
    <location>
        <begin position="223"/>
        <end position="242"/>
    </location>
</feature>
<name>A0A0G4PHN3_PENC3</name>
<reference evidence="2 3" key="1">
    <citation type="journal article" date="2014" name="Nat. Commun.">
        <title>Multiple recent horizontal transfers of a large genomic region in cheese making fungi.</title>
        <authorList>
            <person name="Cheeseman K."/>
            <person name="Ropars J."/>
            <person name="Renault P."/>
            <person name="Dupont J."/>
            <person name="Gouzy J."/>
            <person name="Branca A."/>
            <person name="Abraham A.L."/>
            <person name="Ceppi M."/>
            <person name="Conseiller E."/>
            <person name="Debuchy R."/>
            <person name="Malagnac F."/>
            <person name="Goarin A."/>
            <person name="Silar P."/>
            <person name="Lacoste S."/>
            <person name="Sallet E."/>
            <person name="Bensimon A."/>
            <person name="Giraud T."/>
            <person name="Brygoo Y."/>
        </authorList>
    </citation>
    <scope>NUCLEOTIDE SEQUENCE [LARGE SCALE GENOMIC DNA]</scope>
    <source>
        <strain evidence="3">FM 013</strain>
    </source>
</reference>
<evidence type="ECO:0000313" key="3">
    <source>
        <dbReference type="Proteomes" id="UP000053732"/>
    </source>
</evidence>
<dbReference type="PANTHER" id="PTHR37538">
    <property type="entry name" value="BTB DOMAIN-CONTAINING PROTEIN"/>
    <property type="match status" value="1"/>
</dbReference>
<dbReference type="EMBL" id="HG793149">
    <property type="protein sequence ID" value="CRL25783.1"/>
    <property type="molecule type" value="Genomic_DNA"/>
</dbReference>
<protein>
    <submittedName>
        <fullName evidence="2">Str. FM013</fullName>
    </submittedName>
</protein>
<evidence type="ECO:0000313" key="2">
    <source>
        <dbReference type="EMBL" id="CRL25783.1"/>
    </source>
</evidence>
<keyword evidence="3" id="KW-1185">Reference proteome</keyword>
<dbReference type="PANTHER" id="PTHR37538:SF1">
    <property type="entry name" value="BTB DOMAIN-CONTAINING PROTEIN"/>
    <property type="match status" value="1"/>
</dbReference>
<dbReference type="CDD" id="cd14733">
    <property type="entry name" value="BACK"/>
    <property type="match status" value="1"/>
</dbReference>
<dbReference type="STRING" id="1429867.A0A0G4PHN3"/>
<dbReference type="Proteomes" id="UP000053732">
    <property type="component" value="Unassembled WGS sequence"/>
</dbReference>
<evidence type="ECO:0000256" key="1">
    <source>
        <dbReference type="SAM" id="MobiDB-lite"/>
    </source>
</evidence>
<feature type="compositionally biased region" description="Basic and acidic residues" evidence="1">
    <location>
        <begin position="321"/>
        <end position="330"/>
    </location>
</feature>
<feature type="compositionally biased region" description="Low complexity" evidence="1">
    <location>
        <begin position="266"/>
        <end position="278"/>
    </location>
</feature>
<feature type="compositionally biased region" description="Pro residues" evidence="1">
    <location>
        <begin position="255"/>
        <end position="265"/>
    </location>
</feature>
<proteinExistence type="predicted"/>
<feature type="compositionally biased region" description="Basic residues" evidence="1">
    <location>
        <begin position="362"/>
        <end position="374"/>
    </location>
</feature>